<dbReference type="InterPro" id="IPR050474">
    <property type="entry name" value="Hel308_SKI2-like"/>
</dbReference>
<keyword evidence="3" id="KW-0347">Helicase</keyword>
<dbReference type="EMBL" id="KP211842">
    <property type="protein sequence ID" value="ANV79591.1"/>
    <property type="molecule type" value="Genomic_DNA"/>
</dbReference>
<dbReference type="Pfam" id="PF00271">
    <property type="entry name" value="Helicase_C"/>
    <property type="match status" value="1"/>
</dbReference>
<evidence type="ECO:0000256" key="4">
    <source>
        <dbReference type="ARBA" id="ARBA00022840"/>
    </source>
</evidence>
<keyword evidence="1" id="KW-0547">Nucleotide-binding</keyword>
<dbReference type="AlphaFoldDB" id="A0A1B1TBC5"/>
<dbReference type="InterPro" id="IPR036390">
    <property type="entry name" value="WH_DNA-bd_sf"/>
</dbReference>
<dbReference type="InterPro" id="IPR001650">
    <property type="entry name" value="Helicase_C-like"/>
</dbReference>
<dbReference type="GO" id="GO:0016787">
    <property type="term" value="F:hydrolase activity"/>
    <property type="evidence" value="ECO:0007669"/>
    <property type="project" value="UniProtKB-KW"/>
</dbReference>
<dbReference type="InterPro" id="IPR046931">
    <property type="entry name" value="HTH_61"/>
</dbReference>
<evidence type="ECO:0000256" key="5">
    <source>
        <dbReference type="ARBA" id="ARBA00048988"/>
    </source>
</evidence>
<evidence type="ECO:0000259" key="6">
    <source>
        <dbReference type="PROSITE" id="PS51194"/>
    </source>
</evidence>
<protein>
    <recommendedName>
        <fullName evidence="6">Helicase C-terminal domain-containing protein</fullName>
    </recommendedName>
</protein>
<organism evidence="7">
    <name type="scientific">uncultured Poseidoniia archaeon</name>
    <dbReference type="NCBI Taxonomy" id="1697135"/>
    <lineage>
        <taxon>Archaea</taxon>
        <taxon>Methanobacteriati</taxon>
        <taxon>Thermoplasmatota</taxon>
        <taxon>Candidatus Poseidoniia</taxon>
        <taxon>environmental samples</taxon>
    </lineage>
</organism>
<dbReference type="GO" id="GO:0043138">
    <property type="term" value="F:3'-5' DNA helicase activity"/>
    <property type="evidence" value="ECO:0007669"/>
    <property type="project" value="UniProtKB-EC"/>
</dbReference>
<dbReference type="InterPro" id="IPR027417">
    <property type="entry name" value="P-loop_NTPase"/>
</dbReference>
<dbReference type="Gene3D" id="1.10.3380.30">
    <property type="match status" value="1"/>
</dbReference>
<evidence type="ECO:0000256" key="1">
    <source>
        <dbReference type="ARBA" id="ARBA00022741"/>
    </source>
</evidence>
<dbReference type="PROSITE" id="PS51194">
    <property type="entry name" value="HELICASE_CTER"/>
    <property type="match status" value="1"/>
</dbReference>
<dbReference type="PANTHER" id="PTHR47961">
    <property type="entry name" value="DNA POLYMERASE THETA, PUTATIVE (AFU_ORTHOLOGUE AFUA_1G05260)-RELATED"/>
    <property type="match status" value="1"/>
</dbReference>
<name>A0A1B1TBC5_9ARCH</name>
<feature type="domain" description="Helicase C-terminal" evidence="6">
    <location>
        <begin position="1"/>
        <end position="121"/>
    </location>
</feature>
<evidence type="ECO:0000256" key="3">
    <source>
        <dbReference type="ARBA" id="ARBA00022806"/>
    </source>
</evidence>
<dbReference type="SUPFAM" id="SSF46785">
    <property type="entry name" value="Winged helix' DNA-binding domain"/>
    <property type="match status" value="1"/>
</dbReference>
<keyword evidence="4" id="KW-0067">ATP-binding</keyword>
<proteinExistence type="predicted"/>
<accession>A0A1B1TBC5</accession>
<sequence length="242" mass="27559">MSNQHREKIERAFKNGKINCLVATPTLAQGINLPARRVIIRDYKRWNTAAGRNIPISVMEIKQMMGRAGRPKYDSRGESWILAKSEQEVNFLAEKYISGQPENVISKLSNPNAKKAEEDPYLLTHVLSMISTGDLRDRDALGRFFQKTFLSTQLSTEDLASRIDDSINWLVNNSMITREGESEVVKERILQHVEEDIEENWEDLRPSWVNSAASIPGLDISEQSIVEKKIYSPREGPAILVY</sequence>
<dbReference type="SMART" id="SM00490">
    <property type="entry name" value="HELICc"/>
    <property type="match status" value="1"/>
</dbReference>
<reference evidence="7" key="2">
    <citation type="submission" date="2015-12" db="EMBL/GenBank/DDBJ databases">
        <authorList>
            <person name="Shamseldin A."/>
            <person name="Moawad H."/>
            <person name="Abd El-Rahim W.M."/>
            <person name="Sadowsky M.J."/>
        </authorList>
    </citation>
    <scope>NUCLEOTIDE SEQUENCE</scope>
</reference>
<dbReference type="PANTHER" id="PTHR47961:SF10">
    <property type="entry name" value="ATP-DEPENDENT DNA HELICASE HEL308"/>
    <property type="match status" value="1"/>
</dbReference>
<dbReference type="Pfam" id="PF20470">
    <property type="entry name" value="HTH_61"/>
    <property type="match status" value="1"/>
</dbReference>
<dbReference type="Gene3D" id="3.40.50.300">
    <property type="entry name" value="P-loop containing nucleotide triphosphate hydrolases"/>
    <property type="match status" value="1"/>
</dbReference>
<dbReference type="SUPFAM" id="SSF52540">
    <property type="entry name" value="P-loop containing nucleoside triphosphate hydrolases"/>
    <property type="match status" value="1"/>
</dbReference>
<dbReference type="GO" id="GO:0005524">
    <property type="term" value="F:ATP binding"/>
    <property type="evidence" value="ECO:0007669"/>
    <property type="project" value="UniProtKB-KW"/>
</dbReference>
<evidence type="ECO:0000313" key="7">
    <source>
        <dbReference type="EMBL" id="ANV79591.1"/>
    </source>
</evidence>
<evidence type="ECO:0000256" key="2">
    <source>
        <dbReference type="ARBA" id="ARBA00022801"/>
    </source>
</evidence>
<comment type="catalytic activity">
    <reaction evidence="5">
        <text>ATP + H2O = ADP + phosphate + H(+)</text>
        <dbReference type="Rhea" id="RHEA:13065"/>
        <dbReference type="ChEBI" id="CHEBI:15377"/>
        <dbReference type="ChEBI" id="CHEBI:15378"/>
        <dbReference type="ChEBI" id="CHEBI:30616"/>
        <dbReference type="ChEBI" id="CHEBI:43474"/>
        <dbReference type="ChEBI" id="CHEBI:456216"/>
        <dbReference type="EC" id="5.6.2.4"/>
    </reaction>
</comment>
<keyword evidence="2" id="KW-0378">Hydrolase</keyword>
<reference evidence="7" key="1">
    <citation type="journal article" date="2015" name="ISME J.">
        <title>A new class of marine Euryarchaeota group II from the Mediterranean deep chlorophyll maximum.</title>
        <authorList>
            <person name="Martin-Cuadrado A.B."/>
            <person name="Garcia-Heredia I."/>
            <person name="Molto A.G."/>
            <person name="Lopez-Ubeda R."/>
            <person name="Kimes N."/>
            <person name="Lopez-Garcia P."/>
            <person name="Moreira D."/>
            <person name="Rodriguez-Valera F."/>
        </authorList>
    </citation>
    <scope>NUCLEOTIDE SEQUENCE</scope>
</reference>